<dbReference type="Proteomes" id="UP000039865">
    <property type="component" value="Unassembled WGS sequence"/>
</dbReference>
<keyword evidence="1" id="KW-1133">Transmembrane helix</keyword>
<feature type="transmembrane region" description="Helical" evidence="1">
    <location>
        <begin position="168"/>
        <end position="187"/>
    </location>
</feature>
<feature type="transmembrane region" description="Helical" evidence="1">
    <location>
        <begin position="354"/>
        <end position="372"/>
    </location>
</feature>
<evidence type="ECO:0000313" key="3">
    <source>
        <dbReference type="EMBL" id="CDW76272.1"/>
    </source>
</evidence>
<dbReference type="CDD" id="cd01610">
    <property type="entry name" value="PAP2_like"/>
    <property type="match status" value="1"/>
</dbReference>
<protein>
    <submittedName>
        <fullName evidence="3">Pap2 superfamily phosphatase</fullName>
    </submittedName>
</protein>
<keyword evidence="1" id="KW-0472">Membrane</keyword>
<feature type="transmembrane region" description="Helical" evidence="1">
    <location>
        <begin position="21"/>
        <end position="39"/>
    </location>
</feature>
<feature type="domain" description="Phosphatidic acid phosphatase type 2/haloperoxidase" evidence="2">
    <location>
        <begin position="95"/>
        <end position="211"/>
    </location>
</feature>
<proteinExistence type="predicted"/>
<feature type="transmembrane region" description="Helical" evidence="1">
    <location>
        <begin position="241"/>
        <end position="259"/>
    </location>
</feature>
<feature type="transmembrane region" description="Helical" evidence="1">
    <location>
        <begin position="199"/>
        <end position="220"/>
    </location>
</feature>
<feature type="transmembrane region" description="Helical" evidence="1">
    <location>
        <begin position="79"/>
        <end position="112"/>
    </location>
</feature>
<dbReference type="InParanoid" id="A0A078A376"/>
<dbReference type="PANTHER" id="PTHR14969:SF13">
    <property type="entry name" value="AT30094P"/>
    <property type="match status" value="1"/>
</dbReference>
<organism evidence="3 4">
    <name type="scientific">Stylonychia lemnae</name>
    <name type="common">Ciliate</name>
    <dbReference type="NCBI Taxonomy" id="5949"/>
    <lineage>
        <taxon>Eukaryota</taxon>
        <taxon>Sar</taxon>
        <taxon>Alveolata</taxon>
        <taxon>Ciliophora</taxon>
        <taxon>Intramacronucleata</taxon>
        <taxon>Spirotrichea</taxon>
        <taxon>Stichotrichia</taxon>
        <taxon>Sporadotrichida</taxon>
        <taxon>Oxytrichidae</taxon>
        <taxon>Stylonychinae</taxon>
        <taxon>Stylonychia</taxon>
    </lineage>
</organism>
<dbReference type="Pfam" id="PF01569">
    <property type="entry name" value="PAP2"/>
    <property type="match status" value="1"/>
</dbReference>
<dbReference type="InterPro" id="IPR000326">
    <property type="entry name" value="PAP2/HPO"/>
</dbReference>
<reference evidence="3 4" key="1">
    <citation type="submission" date="2014-06" db="EMBL/GenBank/DDBJ databases">
        <authorList>
            <person name="Swart Estienne"/>
        </authorList>
    </citation>
    <scope>NUCLEOTIDE SEQUENCE [LARGE SCALE GENOMIC DNA]</scope>
    <source>
        <strain evidence="3 4">130c</strain>
    </source>
</reference>
<evidence type="ECO:0000256" key="1">
    <source>
        <dbReference type="SAM" id="Phobius"/>
    </source>
</evidence>
<feature type="transmembrane region" description="Helical" evidence="1">
    <location>
        <begin position="326"/>
        <end position="348"/>
    </location>
</feature>
<dbReference type="PANTHER" id="PTHR14969">
    <property type="entry name" value="SPHINGOSINE-1-PHOSPHATE PHOSPHOHYDROLASE"/>
    <property type="match status" value="1"/>
</dbReference>
<dbReference type="OrthoDB" id="296323at2759"/>
<dbReference type="SUPFAM" id="SSF48317">
    <property type="entry name" value="Acid phosphatase/Vanadium-dependent haloperoxidase"/>
    <property type="match status" value="1"/>
</dbReference>
<evidence type="ECO:0000313" key="4">
    <source>
        <dbReference type="Proteomes" id="UP000039865"/>
    </source>
</evidence>
<sequence length="402" mass="46423">MTTTQSAIIKQVNFSYDHNKLQNLLVFLLAFIVIDYVFLKDLLFQVSLKHQIMMNEEYHSKHAENFFEVMSELGDGIGIALFLSFAACVLSTESIVICCMAQGIGCAIVILLKSIHCEPRPFFLIDNLYPRKCSLEHGDPSGHSFVSASLLLCITDRYIHQYKVQNKVRAWSIPVVLILLIGSSRIYNGYHTYNQVVSGFVWGTSTYYFLCYVIVDYLNNFSRQFRFLSNSQKFWNPLTKVFFYGYIIQTALYFYNISYRPTPESWYEMTRKNCPTRKFNIDPKLTDFEKYSITSTVIGAIIGLQFEDTFLPTKDMLKHFEVPFKYLIPSLIVTFIGMLSSIISTLVVSHNDPFILVLWGKSFMPCFTAGFYQTGLSRYVLYKFNLINTTIVVEDAQIKKVK</sequence>
<dbReference type="SMART" id="SM00014">
    <property type="entry name" value="acidPPc"/>
    <property type="match status" value="1"/>
</dbReference>
<dbReference type="EMBL" id="CCKQ01005119">
    <property type="protein sequence ID" value="CDW76272.1"/>
    <property type="molecule type" value="Genomic_DNA"/>
</dbReference>
<name>A0A078A376_STYLE</name>
<evidence type="ECO:0000259" key="2">
    <source>
        <dbReference type="SMART" id="SM00014"/>
    </source>
</evidence>
<dbReference type="Gene3D" id="1.20.144.10">
    <property type="entry name" value="Phosphatidic acid phosphatase type 2/haloperoxidase"/>
    <property type="match status" value="1"/>
</dbReference>
<dbReference type="GO" id="GO:0042392">
    <property type="term" value="F:sphingosine-1-phosphate phosphatase activity"/>
    <property type="evidence" value="ECO:0007669"/>
    <property type="project" value="TreeGrafter"/>
</dbReference>
<accession>A0A078A376</accession>
<keyword evidence="4" id="KW-1185">Reference proteome</keyword>
<keyword evidence="1" id="KW-0812">Transmembrane</keyword>
<dbReference type="AlphaFoldDB" id="A0A078A376"/>
<dbReference type="InterPro" id="IPR036938">
    <property type="entry name" value="PAP2/HPO_sf"/>
</dbReference>
<gene>
    <name evidence="3" type="primary">Contig18372.g19514</name>
    <name evidence="3" type="ORF">STYLEM_5272</name>
</gene>